<keyword evidence="2" id="KW-0645">Protease</keyword>
<comment type="caution">
    <text evidence="7">The sequence shown here is derived from an EMBL/GenBank/DDBJ whole genome shotgun (WGS) entry which is preliminary data.</text>
</comment>
<dbReference type="EMBL" id="JAKZGP010000020">
    <property type="protein sequence ID" value="MCH7409595.1"/>
    <property type="molecule type" value="Genomic_DNA"/>
</dbReference>
<evidence type="ECO:0000256" key="5">
    <source>
        <dbReference type="ARBA" id="ARBA00022807"/>
    </source>
</evidence>
<evidence type="ECO:0000259" key="6">
    <source>
        <dbReference type="PROSITE" id="PS51935"/>
    </source>
</evidence>
<dbReference type="InterPro" id="IPR038765">
    <property type="entry name" value="Papain-like_cys_pep_sf"/>
</dbReference>
<feature type="domain" description="NlpC/P60" evidence="6">
    <location>
        <begin position="37"/>
        <end position="164"/>
    </location>
</feature>
<evidence type="ECO:0000256" key="1">
    <source>
        <dbReference type="ARBA" id="ARBA00007074"/>
    </source>
</evidence>
<name>A0ABS9UZK8_9BACT</name>
<gene>
    <name evidence="7" type="ORF">MM239_09320</name>
</gene>
<keyword evidence="5" id="KW-0788">Thiol protease</keyword>
<dbReference type="Gene3D" id="3.90.1720.10">
    <property type="entry name" value="endopeptidase domain like (from Nostoc punctiforme)"/>
    <property type="match status" value="1"/>
</dbReference>
<keyword evidence="4" id="KW-0378">Hydrolase</keyword>
<evidence type="ECO:0000256" key="2">
    <source>
        <dbReference type="ARBA" id="ARBA00022670"/>
    </source>
</evidence>
<reference evidence="7" key="1">
    <citation type="submission" date="2022-03" db="EMBL/GenBank/DDBJ databases">
        <title>De novo assembled genomes of Belliella spp. (Cyclobacteriaceae) strains.</title>
        <authorList>
            <person name="Szabo A."/>
            <person name="Korponai K."/>
            <person name="Felfoldi T."/>
        </authorList>
    </citation>
    <scope>NUCLEOTIDE SEQUENCE</scope>
    <source>
        <strain evidence="7">DSM 111904</strain>
    </source>
</reference>
<dbReference type="InterPro" id="IPR052062">
    <property type="entry name" value="Murein_DD/LD_carboxypeptidase"/>
</dbReference>
<organism evidence="7 8">
    <name type="scientific">Belliella filtrata</name>
    <dbReference type="NCBI Taxonomy" id="2923435"/>
    <lineage>
        <taxon>Bacteria</taxon>
        <taxon>Pseudomonadati</taxon>
        <taxon>Bacteroidota</taxon>
        <taxon>Cytophagia</taxon>
        <taxon>Cytophagales</taxon>
        <taxon>Cyclobacteriaceae</taxon>
        <taxon>Belliella</taxon>
    </lineage>
</organism>
<evidence type="ECO:0000313" key="7">
    <source>
        <dbReference type="EMBL" id="MCH7409595.1"/>
    </source>
</evidence>
<dbReference type="RefSeq" id="WP_241347937.1">
    <property type="nucleotide sequence ID" value="NZ_JAKZGP010000020.1"/>
</dbReference>
<evidence type="ECO:0000256" key="3">
    <source>
        <dbReference type="ARBA" id="ARBA00022729"/>
    </source>
</evidence>
<comment type="similarity">
    <text evidence="1">Belongs to the peptidase C40 family.</text>
</comment>
<keyword evidence="8" id="KW-1185">Reference proteome</keyword>
<dbReference type="PROSITE" id="PS51935">
    <property type="entry name" value="NLPC_P60"/>
    <property type="match status" value="1"/>
</dbReference>
<accession>A0ABS9UZK8</accession>
<dbReference type="Pfam" id="PF00877">
    <property type="entry name" value="NLPC_P60"/>
    <property type="match status" value="1"/>
</dbReference>
<protein>
    <submittedName>
        <fullName evidence="7">C40 family peptidase</fullName>
    </submittedName>
</protein>
<dbReference type="PANTHER" id="PTHR47360">
    <property type="entry name" value="MUREIN DD-ENDOPEPTIDASE MEPS/MUREIN LD-CARBOXYPEPTIDASE"/>
    <property type="match status" value="1"/>
</dbReference>
<dbReference type="InterPro" id="IPR000064">
    <property type="entry name" value="NLP_P60_dom"/>
</dbReference>
<proteinExistence type="inferred from homology"/>
<sequence>MRIKGRKLAISKTVYIFLFLACVLQFSSCSSTKKVRRKNINQVVETAKSYRGTPYRYGGTTRSGIDCSALIFHSFASVGVTMPRTSSEQSKIGKRVPERKLEKGDVVFFATGKSKRQVSHAGIVTEISRGQVWFIHSSTSLGVTEDKLSNSYWNKAYLFGRRVF</sequence>
<evidence type="ECO:0000256" key="4">
    <source>
        <dbReference type="ARBA" id="ARBA00022801"/>
    </source>
</evidence>
<dbReference type="PANTHER" id="PTHR47360:SF1">
    <property type="entry name" value="ENDOPEPTIDASE NLPC-RELATED"/>
    <property type="match status" value="1"/>
</dbReference>
<dbReference type="Proteomes" id="UP001165489">
    <property type="component" value="Unassembled WGS sequence"/>
</dbReference>
<dbReference type="SUPFAM" id="SSF54001">
    <property type="entry name" value="Cysteine proteinases"/>
    <property type="match status" value="1"/>
</dbReference>
<evidence type="ECO:0000313" key="8">
    <source>
        <dbReference type="Proteomes" id="UP001165489"/>
    </source>
</evidence>
<keyword evidence="3" id="KW-0732">Signal</keyword>